<organism evidence="1 2">
    <name type="scientific">Streptomyces roseirectus</name>
    <dbReference type="NCBI Taxonomy" id="2768066"/>
    <lineage>
        <taxon>Bacteria</taxon>
        <taxon>Bacillati</taxon>
        <taxon>Actinomycetota</taxon>
        <taxon>Actinomycetes</taxon>
        <taxon>Kitasatosporales</taxon>
        <taxon>Streptomycetaceae</taxon>
        <taxon>Streptomyces</taxon>
    </lineage>
</organism>
<dbReference type="Proteomes" id="UP000516052">
    <property type="component" value="Chromosome"/>
</dbReference>
<gene>
    <name evidence="1" type="ORF">IAG44_19115</name>
</gene>
<name>A0A7H0IEW8_9ACTN</name>
<proteinExistence type="predicted"/>
<accession>A0A7H0IEW8</accession>
<dbReference type="AlphaFoldDB" id="A0A7H0IEW8"/>
<protein>
    <submittedName>
        <fullName evidence="1">Uncharacterized protein</fullName>
    </submittedName>
</protein>
<dbReference type="RefSeq" id="WP_187748305.1">
    <property type="nucleotide sequence ID" value="NZ_CP060828.1"/>
</dbReference>
<evidence type="ECO:0000313" key="2">
    <source>
        <dbReference type="Proteomes" id="UP000516052"/>
    </source>
</evidence>
<keyword evidence="2" id="KW-1185">Reference proteome</keyword>
<reference evidence="1 2" key="1">
    <citation type="submission" date="2020-08" db="EMBL/GenBank/DDBJ databases">
        <title>A novel species.</title>
        <authorList>
            <person name="Gao J."/>
        </authorList>
    </citation>
    <scope>NUCLEOTIDE SEQUENCE [LARGE SCALE GENOMIC DNA]</scope>
    <source>
        <strain evidence="1 2">CRXT-G-22</strain>
    </source>
</reference>
<dbReference type="KEGG" id="sroi:IAG44_19115"/>
<dbReference type="EMBL" id="CP060828">
    <property type="protein sequence ID" value="QNP71334.1"/>
    <property type="molecule type" value="Genomic_DNA"/>
</dbReference>
<evidence type="ECO:0000313" key="1">
    <source>
        <dbReference type="EMBL" id="QNP71334.1"/>
    </source>
</evidence>
<sequence>MLLLSTLTESLSLTLGYLAQAQLGPLGVFLLFCLGTGLRARHSGLAVGAAVTLAVLMTQA</sequence>